<dbReference type="PANTHER" id="PTHR47426">
    <property type="entry name" value="ACYL-COA N-ACYLTRANSFERASES (NAT) SUPERFAMILY PROTEIN"/>
    <property type="match status" value="1"/>
</dbReference>
<dbReference type="Proteomes" id="UP001497516">
    <property type="component" value="Chromosome 1"/>
</dbReference>
<dbReference type="PANTHER" id="PTHR47426:SF3">
    <property type="entry name" value="GCN5-RELATED N-ACETYLTRANSFERASE 6, CHLOROPLASTIC"/>
    <property type="match status" value="1"/>
</dbReference>
<dbReference type="AlphaFoldDB" id="A0AAV2CM58"/>
<dbReference type="CDD" id="cd04301">
    <property type="entry name" value="NAT_SF"/>
    <property type="match status" value="1"/>
</dbReference>
<dbReference type="InterPro" id="IPR000182">
    <property type="entry name" value="GNAT_dom"/>
</dbReference>
<dbReference type="GO" id="GO:0016747">
    <property type="term" value="F:acyltransferase activity, transferring groups other than amino-acyl groups"/>
    <property type="evidence" value="ECO:0007669"/>
    <property type="project" value="InterPro"/>
</dbReference>
<gene>
    <name evidence="2" type="ORF">LTRI10_LOCUS4963</name>
</gene>
<evidence type="ECO:0000313" key="3">
    <source>
        <dbReference type="Proteomes" id="UP001497516"/>
    </source>
</evidence>
<dbReference type="Pfam" id="PF00583">
    <property type="entry name" value="Acetyltransf_1"/>
    <property type="match status" value="1"/>
</dbReference>
<accession>A0AAV2CM58</accession>
<name>A0AAV2CM58_9ROSI</name>
<dbReference type="InterPro" id="IPR016181">
    <property type="entry name" value="Acyl_CoA_acyltransferase"/>
</dbReference>
<dbReference type="Gene3D" id="3.40.630.30">
    <property type="match status" value="1"/>
</dbReference>
<keyword evidence="3" id="KW-1185">Reference proteome</keyword>
<sequence length="295" mass="33536">MLTTAVPIHAPPVLLTSPASSRSIHKKLSTVTSSWRMSMNSGAFQTKKMEELSLPVHHPAAFDPKGDDTPKLPDLRFDRLQIPEQDLVDVDKMEFGKFVAREALIDEEYWIAAFMRACNHWADRVEYRFARNLRIKYVIEEFLAIRRRSIGPFGQQPKCIITLRKQVGMVKPTLLFSVVGTLDLSIRWFLPGEIFPGVYGKAPHFCNIGGGQDDRYGYVSDLVVATFARRLGIATNMMQFAIETAKSNGVQLMFVHVDRNNKLALQFFEKMGFEMIEEASEGLVKDNTYLLRCIL</sequence>
<evidence type="ECO:0000259" key="1">
    <source>
        <dbReference type="PROSITE" id="PS51186"/>
    </source>
</evidence>
<dbReference type="PROSITE" id="PS51186">
    <property type="entry name" value="GNAT"/>
    <property type="match status" value="1"/>
</dbReference>
<reference evidence="2 3" key="1">
    <citation type="submission" date="2024-04" db="EMBL/GenBank/DDBJ databases">
        <authorList>
            <person name="Fracassetti M."/>
        </authorList>
    </citation>
    <scope>NUCLEOTIDE SEQUENCE [LARGE SCALE GENOMIC DNA]</scope>
</reference>
<evidence type="ECO:0000313" key="2">
    <source>
        <dbReference type="EMBL" id="CAL1357319.1"/>
    </source>
</evidence>
<dbReference type="SUPFAM" id="SSF55729">
    <property type="entry name" value="Acyl-CoA N-acyltransferases (Nat)"/>
    <property type="match status" value="1"/>
</dbReference>
<feature type="domain" description="N-acetyltransferase" evidence="1">
    <location>
        <begin position="208"/>
        <end position="295"/>
    </location>
</feature>
<dbReference type="EMBL" id="OZ034813">
    <property type="protein sequence ID" value="CAL1357319.1"/>
    <property type="molecule type" value="Genomic_DNA"/>
</dbReference>
<protein>
    <recommendedName>
        <fullName evidence="1">N-acetyltransferase domain-containing protein</fullName>
    </recommendedName>
</protein>
<organism evidence="2 3">
    <name type="scientific">Linum trigynum</name>
    <dbReference type="NCBI Taxonomy" id="586398"/>
    <lineage>
        <taxon>Eukaryota</taxon>
        <taxon>Viridiplantae</taxon>
        <taxon>Streptophyta</taxon>
        <taxon>Embryophyta</taxon>
        <taxon>Tracheophyta</taxon>
        <taxon>Spermatophyta</taxon>
        <taxon>Magnoliopsida</taxon>
        <taxon>eudicotyledons</taxon>
        <taxon>Gunneridae</taxon>
        <taxon>Pentapetalae</taxon>
        <taxon>rosids</taxon>
        <taxon>fabids</taxon>
        <taxon>Malpighiales</taxon>
        <taxon>Linaceae</taxon>
        <taxon>Linum</taxon>
    </lineage>
</organism>
<proteinExistence type="predicted"/>